<keyword evidence="6 11" id="KW-1133">Transmembrane helix</keyword>
<comment type="caution">
    <text evidence="14">The sequence shown here is derived from an EMBL/GenBank/DDBJ whole genome shotgun (WGS) entry which is preliminary data.</text>
</comment>
<gene>
    <name evidence="14" type="ORF">MHA01_18120</name>
</gene>
<dbReference type="SMART" id="SM00283">
    <property type="entry name" value="MA"/>
    <property type="match status" value="1"/>
</dbReference>
<keyword evidence="8 10" id="KW-0807">Transducer</keyword>
<dbReference type="Proteomes" id="UP000321051">
    <property type="component" value="Unassembled WGS sequence"/>
</dbReference>
<evidence type="ECO:0000256" key="7">
    <source>
        <dbReference type="ARBA" id="ARBA00023136"/>
    </source>
</evidence>
<feature type="transmembrane region" description="Helical" evidence="11">
    <location>
        <begin position="285"/>
        <end position="306"/>
    </location>
</feature>
<evidence type="ECO:0000259" key="12">
    <source>
        <dbReference type="PROSITE" id="PS50111"/>
    </source>
</evidence>
<feature type="domain" description="HAMP" evidence="13">
    <location>
        <begin position="307"/>
        <end position="360"/>
    </location>
</feature>
<dbReference type="InterPro" id="IPR004089">
    <property type="entry name" value="MCPsignal_dom"/>
</dbReference>
<sequence length="669" mass="72067">MKEKLLQLNLRKKLLIWLLAIGLLPAAAVAFFVFQESSSVVVAEEEEKLTMASEAAAEGMDRWLVKRLDEIVLAAGTQDMQSGDTDTRLSLMNQIIDRDETFETVVFTEPDGIVEAHTTEENIGELDLSDRDYFKNGMNGETTISDVLTSNSTGNRIVVVASPVTASNGDITGVMSASVNFDALMERYAGSGDESSAVPILVDNQNVIQLHPQEDLIGQPVGQADISSEWQALLAGEHEEASSTTLDNSNEQLLVSASPVQDAGYSIFFLTPMEEVLAATDGLKWTVLTIIGAAVLLITGAAFLIAGRITKPIRLITERVKQVADDDLTGEDIELNQQDEIGQLATHFNRMSTRLKELIGQFDMSSRLLQDSSEQLLSNSNKSSQAITEVNASLQQVASGSEQQSVSIKESTGAMEEVSKGVQEVAGSTTSISEHAASTTEKANDGLVTMSEALDKMQSIHTSVERSNEVNQTLSARSREIENILNVITTIAEQTNLLALNAAIEAARAGEHGKGFAVVAEEVRKLAEQSRDSSSQIASIITTIQTEIQDSAVSMEQVTGEVQDGLQMTEQAKAAFQEISDYTNEVSVRLESVAATSEQMAASSQEITASFDEISAISEHNAGTSQSVASASETQLQSVEEIDALAEALNMMSKELNTIVSHFKTENEQ</sequence>
<keyword evidence="4" id="KW-0145">Chemotaxis</keyword>
<dbReference type="GO" id="GO:0007165">
    <property type="term" value="P:signal transduction"/>
    <property type="evidence" value="ECO:0007669"/>
    <property type="project" value="UniProtKB-KW"/>
</dbReference>
<evidence type="ECO:0000256" key="3">
    <source>
        <dbReference type="ARBA" id="ARBA00022481"/>
    </source>
</evidence>
<organism evidence="14 15">
    <name type="scientific">Marinococcus halophilus</name>
    <dbReference type="NCBI Taxonomy" id="1371"/>
    <lineage>
        <taxon>Bacteria</taxon>
        <taxon>Bacillati</taxon>
        <taxon>Bacillota</taxon>
        <taxon>Bacilli</taxon>
        <taxon>Bacillales</taxon>
        <taxon>Bacillaceae</taxon>
        <taxon>Marinococcus</taxon>
    </lineage>
</organism>
<keyword evidence="7 11" id="KW-0472">Membrane</keyword>
<dbReference type="OrthoDB" id="9760371at2"/>
<dbReference type="Pfam" id="PF00015">
    <property type="entry name" value="MCPsignal"/>
    <property type="match status" value="1"/>
</dbReference>
<reference evidence="14 15" key="1">
    <citation type="submission" date="2019-07" db="EMBL/GenBank/DDBJ databases">
        <title>Whole genome shotgun sequence of Marinococcus halophilus NBRC 102359.</title>
        <authorList>
            <person name="Hosoyama A."/>
            <person name="Uohara A."/>
            <person name="Ohji S."/>
            <person name="Ichikawa N."/>
        </authorList>
    </citation>
    <scope>NUCLEOTIDE SEQUENCE [LARGE SCALE GENOMIC DNA]</scope>
    <source>
        <strain evidence="14 15">NBRC 102359</strain>
    </source>
</reference>
<dbReference type="EMBL" id="BJUN01000009">
    <property type="protein sequence ID" value="GEK58907.1"/>
    <property type="molecule type" value="Genomic_DNA"/>
</dbReference>
<dbReference type="CDD" id="cd06225">
    <property type="entry name" value="HAMP"/>
    <property type="match status" value="1"/>
</dbReference>
<dbReference type="Gene3D" id="6.10.340.10">
    <property type="match status" value="1"/>
</dbReference>
<dbReference type="Pfam" id="PF00672">
    <property type="entry name" value="HAMP"/>
    <property type="match status" value="1"/>
</dbReference>
<accession>A0A510Y920</accession>
<evidence type="ECO:0000256" key="2">
    <source>
        <dbReference type="ARBA" id="ARBA00022475"/>
    </source>
</evidence>
<name>A0A510Y920_MARHA</name>
<dbReference type="AlphaFoldDB" id="A0A510Y920"/>
<proteinExistence type="inferred from homology"/>
<dbReference type="RefSeq" id="WP_079474592.1">
    <property type="nucleotide sequence ID" value="NZ_BJUN01000009.1"/>
</dbReference>
<evidence type="ECO:0000256" key="9">
    <source>
        <dbReference type="ARBA" id="ARBA00029447"/>
    </source>
</evidence>
<evidence type="ECO:0000313" key="14">
    <source>
        <dbReference type="EMBL" id="GEK58907.1"/>
    </source>
</evidence>
<evidence type="ECO:0000256" key="10">
    <source>
        <dbReference type="PROSITE-ProRule" id="PRU00284"/>
    </source>
</evidence>
<dbReference type="InterPro" id="IPR003660">
    <property type="entry name" value="HAMP_dom"/>
</dbReference>
<dbReference type="SUPFAM" id="SSF58104">
    <property type="entry name" value="Methyl-accepting chemotaxis protein (MCP) signaling domain"/>
    <property type="match status" value="1"/>
</dbReference>
<dbReference type="CDD" id="cd11386">
    <property type="entry name" value="MCP_signal"/>
    <property type="match status" value="1"/>
</dbReference>
<dbReference type="GO" id="GO:0005886">
    <property type="term" value="C:plasma membrane"/>
    <property type="evidence" value="ECO:0007669"/>
    <property type="project" value="UniProtKB-SubCell"/>
</dbReference>
<evidence type="ECO:0000256" key="4">
    <source>
        <dbReference type="ARBA" id="ARBA00022500"/>
    </source>
</evidence>
<dbReference type="STRING" id="1371.GCA_900166605_00238"/>
<dbReference type="GO" id="GO:0006935">
    <property type="term" value="P:chemotaxis"/>
    <property type="evidence" value="ECO:0007669"/>
    <property type="project" value="UniProtKB-KW"/>
</dbReference>
<dbReference type="CDD" id="cd12914">
    <property type="entry name" value="PDC1_DGC_like"/>
    <property type="match status" value="1"/>
</dbReference>
<evidence type="ECO:0000259" key="13">
    <source>
        <dbReference type="PROSITE" id="PS50885"/>
    </source>
</evidence>
<dbReference type="Pfam" id="PF02743">
    <property type="entry name" value="dCache_1"/>
    <property type="match status" value="1"/>
</dbReference>
<dbReference type="InterPro" id="IPR029151">
    <property type="entry name" value="Sensor-like_sf"/>
</dbReference>
<comment type="subcellular location">
    <subcellularLocation>
        <location evidence="1">Cell membrane</location>
        <topology evidence="1">Multi-pass membrane protein</topology>
    </subcellularLocation>
</comment>
<protein>
    <submittedName>
        <fullName evidence="14">Methyl-accepting chemotaxis protein</fullName>
    </submittedName>
</protein>
<evidence type="ECO:0000256" key="6">
    <source>
        <dbReference type="ARBA" id="ARBA00022989"/>
    </source>
</evidence>
<keyword evidence="5 11" id="KW-0812">Transmembrane</keyword>
<comment type="similarity">
    <text evidence="9">Belongs to the methyl-accepting chemotaxis (MCP) protein family.</text>
</comment>
<feature type="domain" description="Methyl-accepting transducer" evidence="12">
    <location>
        <begin position="379"/>
        <end position="615"/>
    </location>
</feature>
<keyword evidence="2" id="KW-1003">Cell membrane</keyword>
<evidence type="ECO:0000313" key="15">
    <source>
        <dbReference type="Proteomes" id="UP000321051"/>
    </source>
</evidence>
<dbReference type="PANTHER" id="PTHR32089:SF114">
    <property type="entry name" value="METHYL-ACCEPTING CHEMOTAXIS PROTEIN MCPB"/>
    <property type="match status" value="1"/>
</dbReference>
<dbReference type="Gene3D" id="1.10.287.950">
    <property type="entry name" value="Methyl-accepting chemotaxis protein"/>
    <property type="match status" value="1"/>
</dbReference>
<dbReference type="InterPro" id="IPR033479">
    <property type="entry name" value="dCache_1"/>
</dbReference>
<keyword evidence="3" id="KW-0488">Methylation</keyword>
<evidence type="ECO:0000256" key="11">
    <source>
        <dbReference type="SAM" id="Phobius"/>
    </source>
</evidence>
<dbReference type="SUPFAM" id="SSF103190">
    <property type="entry name" value="Sensory domain-like"/>
    <property type="match status" value="1"/>
</dbReference>
<dbReference type="PROSITE" id="PS50885">
    <property type="entry name" value="HAMP"/>
    <property type="match status" value="1"/>
</dbReference>
<dbReference type="Gene3D" id="3.30.450.20">
    <property type="entry name" value="PAS domain"/>
    <property type="match status" value="1"/>
</dbReference>
<evidence type="ECO:0000256" key="5">
    <source>
        <dbReference type="ARBA" id="ARBA00022692"/>
    </source>
</evidence>
<evidence type="ECO:0000256" key="8">
    <source>
        <dbReference type="ARBA" id="ARBA00023224"/>
    </source>
</evidence>
<evidence type="ECO:0000256" key="1">
    <source>
        <dbReference type="ARBA" id="ARBA00004651"/>
    </source>
</evidence>
<dbReference type="SMART" id="SM00304">
    <property type="entry name" value="HAMP"/>
    <property type="match status" value="2"/>
</dbReference>
<dbReference type="PANTHER" id="PTHR32089">
    <property type="entry name" value="METHYL-ACCEPTING CHEMOTAXIS PROTEIN MCPB"/>
    <property type="match status" value="1"/>
</dbReference>
<dbReference type="PROSITE" id="PS50111">
    <property type="entry name" value="CHEMOTAXIS_TRANSDUC_2"/>
    <property type="match status" value="1"/>
</dbReference>
<keyword evidence="15" id="KW-1185">Reference proteome</keyword>